<dbReference type="Proteomes" id="UP000256690">
    <property type="component" value="Unassembled WGS sequence"/>
</dbReference>
<protein>
    <recommendedName>
        <fullName evidence="6">BZIP domain-containing protein</fullName>
    </recommendedName>
</protein>
<dbReference type="Pfam" id="PF00170">
    <property type="entry name" value="bZIP_1"/>
    <property type="match status" value="1"/>
</dbReference>
<accession>A0A3D8RF72</accession>
<feature type="compositionally biased region" description="Basic and acidic residues" evidence="5">
    <location>
        <begin position="124"/>
        <end position="134"/>
    </location>
</feature>
<feature type="compositionally biased region" description="Polar residues" evidence="5">
    <location>
        <begin position="288"/>
        <end position="298"/>
    </location>
</feature>
<keyword evidence="4" id="KW-0539">Nucleus</keyword>
<dbReference type="Gene3D" id="1.20.5.170">
    <property type="match status" value="1"/>
</dbReference>
<comment type="subcellular location">
    <subcellularLocation>
        <location evidence="1">Nucleus</location>
    </subcellularLocation>
</comment>
<feature type="compositionally biased region" description="Basic and acidic residues" evidence="5">
    <location>
        <begin position="153"/>
        <end position="165"/>
    </location>
</feature>
<dbReference type="PANTHER" id="PTHR19304">
    <property type="entry name" value="CYCLIC-AMP RESPONSE ELEMENT BINDING PROTEIN"/>
    <property type="match status" value="1"/>
</dbReference>
<evidence type="ECO:0000256" key="1">
    <source>
        <dbReference type="ARBA" id="ARBA00004123"/>
    </source>
</evidence>
<organism evidence="7 8">
    <name type="scientific">Aspergillus mulundensis</name>
    <dbReference type="NCBI Taxonomy" id="1810919"/>
    <lineage>
        <taxon>Eukaryota</taxon>
        <taxon>Fungi</taxon>
        <taxon>Dikarya</taxon>
        <taxon>Ascomycota</taxon>
        <taxon>Pezizomycotina</taxon>
        <taxon>Eurotiomycetes</taxon>
        <taxon>Eurotiomycetidae</taxon>
        <taxon>Eurotiales</taxon>
        <taxon>Aspergillaceae</taxon>
        <taxon>Aspergillus</taxon>
        <taxon>Aspergillus subgen. Nidulantes</taxon>
    </lineage>
</organism>
<keyword evidence="8" id="KW-1185">Reference proteome</keyword>
<feature type="compositionally biased region" description="Basic and acidic residues" evidence="5">
    <location>
        <begin position="254"/>
        <end position="265"/>
    </location>
</feature>
<dbReference type="EMBL" id="PVWQ01000009">
    <property type="protein sequence ID" value="RDW72695.1"/>
    <property type="molecule type" value="Genomic_DNA"/>
</dbReference>
<evidence type="ECO:0000259" key="6">
    <source>
        <dbReference type="PROSITE" id="PS50217"/>
    </source>
</evidence>
<dbReference type="InterPro" id="IPR004827">
    <property type="entry name" value="bZIP"/>
</dbReference>
<dbReference type="SMART" id="SM00338">
    <property type="entry name" value="BRLZ"/>
    <property type="match status" value="1"/>
</dbReference>
<dbReference type="RefSeq" id="XP_026601915.1">
    <property type="nucleotide sequence ID" value="XM_026749883.1"/>
</dbReference>
<name>A0A3D8RF72_9EURO</name>
<dbReference type="GO" id="GO:0003700">
    <property type="term" value="F:DNA-binding transcription factor activity"/>
    <property type="evidence" value="ECO:0007669"/>
    <property type="project" value="InterPro"/>
</dbReference>
<evidence type="ECO:0000256" key="5">
    <source>
        <dbReference type="SAM" id="MobiDB-lite"/>
    </source>
</evidence>
<dbReference type="PROSITE" id="PS00036">
    <property type="entry name" value="BZIP_BASIC"/>
    <property type="match status" value="1"/>
</dbReference>
<feature type="region of interest" description="Disordered" evidence="5">
    <location>
        <begin position="58"/>
        <end position="188"/>
    </location>
</feature>
<reference evidence="7 8" key="1">
    <citation type="journal article" date="2018" name="IMA Fungus">
        <title>IMA Genome-F 9: Draft genome sequence of Annulohypoxylon stygium, Aspergillus mulundensis, Berkeleyomyces basicola (syn. Thielaviopsis basicola), Ceratocystis smalleyi, two Cercospora beticola strains, Coleophoma cylindrospora, Fusarium fracticaudum, Phialophora cf. hyalina, and Morchella septimelata.</title>
        <authorList>
            <person name="Wingfield B.D."/>
            <person name="Bills G.F."/>
            <person name="Dong Y."/>
            <person name="Huang W."/>
            <person name="Nel W.J."/>
            <person name="Swalarsk-Parry B.S."/>
            <person name="Vaghefi N."/>
            <person name="Wilken P.M."/>
            <person name="An Z."/>
            <person name="de Beer Z.W."/>
            <person name="De Vos L."/>
            <person name="Chen L."/>
            <person name="Duong T.A."/>
            <person name="Gao Y."/>
            <person name="Hammerbacher A."/>
            <person name="Kikkert J.R."/>
            <person name="Li Y."/>
            <person name="Li H."/>
            <person name="Li K."/>
            <person name="Li Q."/>
            <person name="Liu X."/>
            <person name="Ma X."/>
            <person name="Naidoo K."/>
            <person name="Pethybridge S.J."/>
            <person name="Sun J."/>
            <person name="Steenkamp E.T."/>
            <person name="van der Nest M.A."/>
            <person name="van Wyk S."/>
            <person name="Wingfield M.J."/>
            <person name="Xiong C."/>
            <person name="Yue Q."/>
            <person name="Zhang X."/>
        </authorList>
    </citation>
    <scope>NUCLEOTIDE SEQUENCE [LARGE SCALE GENOMIC DNA]</scope>
    <source>
        <strain evidence="7 8">DSM 5745</strain>
    </source>
</reference>
<dbReference type="GeneID" id="38118237"/>
<dbReference type="STRING" id="1810919.A0A3D8RF72"/>
<dbReference type="OrthoDB" id="295274at2759"/>
<feature type="compositionally biased region" description="Low complexity" evidence="5">
    <location>
        <begin position="102"/>
        <end position="123"/>
    </location>
</feature>
<evidence type="ECO:0000313" key="8">
    <source>
        <dbReference type="Proteomes" id="UP000256690"/>
    </source>
</evidence>
<feature type="compositionally biased region" description="Basic and acidic residues" evidence="5">
    <location>
        <begin position="177"/>
        <end position="188"/>
    </location>
</feature>
<proteinExistence type="predicted"/>
<evidence type="ECO:0000313" key="7">
    <source>
        <dbReference type="EMBL" id="RDW72695.1"/>
    </source>
</evidence>
<gene>
    <name evidence="7" type="ORF">DSM5745_07867</name>
</gene>
<keyword evidence="2" id="KW-0805">Transcription regulation</keyword>
<feature type="compositionally biased region" description="Polar residues" evidence="5">
    <location>
        <begin position="136"/>
        <end position="152"/>
    </location>
</feature>
<dbReference type="InterPro" id="IPR046347">
    <property type="entry name" value="bZIP_sf"/>
</dbReference>
<dbReference type="InterPro" id="IPR051027">
    <property type="entry name" value="bZIP_transcription_factors"/>
</dbReference>
<dbReference type="CDD" id="cd14687">
    <property type="entry name" value="bZIP_ATF2"/>
    <property type="match status" value="1"/>
</dbReference>
<sequence length="336" mass="38405">MASQTTFYQPDPSLDASIAPESLFLGQEFSPEYLSLSLLEKDDQHPEMPFEAFQYQAHQNQMQPMPTIPAESDMNRPRLRNRALRPAPPDSRRGSADDMNQPPFYSYGSIPSYSSFSSNNSNPHEADQDFRFSPHSDMSSNKSTSPLRWQTGDTEKRAKHLERNRAAASKSRQKKKRETDQLRTRFQEASRRKSGLEIEIKELHSQLLSLKDQILMHSRCDDEAIHMYLGRMVKQATKYDSFSSASSGEPDCDDRDRKLERRHASDSISPRQAAVSLQHPHPHGRPNQFESDISNGQQFPMRMGDGGLPCGVEKPMMNQMFNQHDQNIFDLQISIS</sequence>
<dbReference type="GO" id="GO:0005634">
    <property type="term" value="C:nucleus"/>
    <property type="evidence" value="ECO:0007669"/>
    <property type="project" value="UniProtKB-SubCell"/>
</dbReference>
<evidence type="ECO:0000256" key="2">
    <source>
        <dbReference type="ARBA" id="ARBA00023015"/>
    </source>
</evidence>
<dbReference type="PROSITE" id="PS50217">
    <property type="entry name" value="BZIP"/>
    <property type="match status" value="1"/>
</dbReference>
<feature type="domain" description="BZIP" evidence="6">
    <location>
        <begin position="154"/>
        <end position="217"/>
    </location>
</feature>
<comment type="caution">
    <text evidence="7">The sequence shown here is derived from an EMBL/GenBank/DDBJ whole genome shotgun (WGS) entry which is preliminary data.</text>
</comment>
<feature type="region of interest" description="Disordered" evidence="5">
    <location>
        <begin position="239"/>
        <end position="298"/>
    </location>
</feature>
<evidence type="ECO:0000256" key="3">
    <source>
        <dbReference type="ARBA" id="ARBA00023163"/>
    </source>
</evidence>
<dbReference type="SUPFAM" id="SSF57959">
    <property type="entry name" value="Leucine zipper domain"/>
    <property type="match status" value="1"/>
</dbReference>
<evidence type="ECO:0000256" key="4">
    <source>
        <dbReference type="ARBA" id="ARBA00023242"/>
    </source>
</evidence>
<keyword evidence="3" id="KW-0804">Transcription</keyword>
<dbReference type="AlphaFoldDB" id="A0A3D8RF72"/>